<dbReference type="Pfam" id="PF05943">
    <property type="entry name" value="VipB"/>
    <property type="match status" value="1"/>
</dbReference>
<dbReference type="Proteomes" id="UP000241771">
    <property type="component" value="Unassembled WGS sequence"/>
</dbReference>
<dbReference type="InterPro" id="IPR044031">
    <property type="entry name" value="TssC1_N"/>
</dbReference>
<feature type="domain" description="TssC1 N-terminal" evidence="1">
    <location>
        <begin position="75"/>
        <end position="377"/>
    </location>
</feature>
<dbReference type="InterPro" id="IPR010269">
    <property type="entry name" value="T6SS_TssC-like"/>
</dbReference>
<reference evidence="3 4" key="1">
    <citation type="submission" date="2018-01" db="EMBL/GenBank/DDBJ databases">
        <title>Whole genome sequencing of Histamine producing bacteria.</title>
        <authorList>
            <person name="Butler K."/>
        </authorList>
    </citation>
    <scope>NUCLEOTIDE SEQUENCE [LARGE SCALE GENOMIC DNA]</scope>
    <source>
        <strain evidence="3 4">DSM 100436</strain>
    </source>
</reference>
<dbReference type="PANTHER" id="PTHR35565:SF3">
    <property type="entry name" value="TYPE VI SECRETION SYSTEM SHEATH PROTEIN TSSC1"/>
    <property type="match status" value="1"/>
</dbReference>
<feature type="domain" description="TssC1 C-terminal" evidence="2">
    <location>
        <begin position="387"/>
        <end position="498"/>
    </location>
</feature>
<dbReference type="EMBL" id="PYMA01000005">
    <property type="protein sequence ID" value="PSW19771.1"/>
    <property type="molecule type" value="Genomic_DNA"/>
</dbReference>
<accession>A0A2T3NU61</accession>
<name>A0A2T3NU61_9GAMM</name>
<evidence type="ECO:0000259" key="2">
    <source>
        <dbReference type="Pfam" id="PF18945"/>
    </source>
</evidence>
<evidence type="ECO:0000313" key="3">
    <source>
        <dbReference type="EMBL" id="PSW19771.1"/>
    </source>
</evidence>
<proteinExistence type="predicted"/>
<dbReference type="AlphaFoldDB" id="A0A2T3NU61"/>
<dbReference type="InterPro" id="IPR044032">
    <property type="entry name" value="TssC1_C"/>
</dbReference>
<comment type="caution">
    <text evidence="3">The sequence shown here is derived from an EMBL/GenBank/DDBJ whole genome shotgun (WGS) entry which is preliminary data.</text>
</comment>
<sequence>MAQETNSSVESEALSQEQLNTELVEDSFKELLLKDFKPRTDEAKSQVEKAIASLAEEVLSDTQLVSDNAFETIEAVIANIDLKLTQQVNQVIHHEEFQRLESAWRGVEYLVSNTETDEKLKIRVLNMSRDELQKMFKRYKGIAWDQSPLFKRVYESEYGQLGGEPYGCLVGDFYFDHSPQDVEFLKGMARVAAASHAPFIASAAPGLLQMDTWQELSNPRDLTKIFQTPEYASWNSFRSSEDARYISLTMPRYLARLPYGAQTNPVDGFAFEEETSLGDSSQYCWGNASYLMAANINRSFKEYGWCSRIRGIESGGVVEELPTHTFPSDDGGVDLKCPTEIAISDRREAELSKNGLLSLVHRKNTDLAAFLSAQTLQKPQQYEDADATRNAELSARLPYLFATSRFAHYLKCIVRDKIGSFKSRSEMEKWLKKWVIQYVDGSPMLSSEEVKAKKPLSDADVEVFDDESNPGYYKANFYLKPHYQLEGLTISLRLVSKLPNGKS</sequence>
<dbReference type="PANTHER" id="PTHR35565">
    <property type="entry name" value="CYTOPLASMIC PROTEIN-RELATED"/>
    <property type="match status" value="1"/>
</dbReference>
<keyword evidence="4" id="KW-1185">Reference proteome</keyword>
<dbReference type="Pfam" id="PF18945">
    <property type="entry name" value="VipB_2"/>
    <property type="match status" value="1"/>
</dbReference>
<evidence type="ECO:0000313" key="4">
    <source>
        <dbReference type="Proteomes" id="UP000241771"/>
    </source>
</evidence>
<dbReference type="OrthoDB" id="9764000at2"/>
<organism evidence="3 4">
    <name type="scientific">Photobacterium sanctipauli</name>
    <dbReference type="NCBI Taxonomy" id="1342794"/>
    <lineage>
        <taxon>Bacteria</taxon>
        <taxon>Pseudomonadati</taxon>
        <taxon>Pseudomonadota</taxon>
        <taxon>Gammaproteobacteria</taxon>
        <taxon>Vibrionales</taxon>
        <taxon>Vibrionaceae</taxon>
        <taxon>Photobacterium</taxon>
    </lineage>
</organism>
<gene>
    <name evidence="3" type="primary">tssC</name>
    <name evidence="3" type="ORF">C9I98_09900</name>
</gene>
<dbReference type="RefSeq" id="WP_036822720.1">
    <property type="nucleotide sequence ID" value="NZ_JGVO01000417.1"/>
</dbReference>
<evidence type="ECO:0000259" key="1">
    <source>
        <dbReference type="Pfam" id="PF05943"/>
    </source>
</evidence>
<dbReference type="NCBIfam" id="TIGR03355">
    <property type="entry name" value="VI_chp_2"/>
    <property type="match status" value="1"/>
</dbReference>
<protein>
    <submittedName>
        <fullName evidence="3">Type VI secretion system contractile sheath large subunit</fullName>
    </submittedName>
</protein>